<keyword evidence="3" id="KW-0436">Ligase</keyword>
<name>A0ABV9QU91_9GAMM</name>
<keyword evidence="11" id="KW-1185">Reference proteome</keyword>
<dbReference type="EC" id="6.2.1.3" evidence="5"/>
<dbReference type="PANTHER" id="PTHR43767:SF8">
    <property type="entry name" value="LONG-CHAIN-FATTY-ACID--COA LIGASE"/>
    <property type="match status" value="1"/>
</dbReference>
<dbReference type="InterPro" id="IPR000873">
    <property type="entry name" value="AMP-dep_synth/lig_dom"/>
</dbReference>
<dbReference type="InterPro" id="IPR042099">
    <property type="entry name" value="ANL_N_sf"/>
</dbReference>
<feature type="domain" description="AMP-dependent synthetase/ligase" evidence="8">
    <location>
        <begin position="111"/>
        <end position="307"/>
    </location>
</feature>
<dbReference type="PANTHER" id="PTHR43767">
    <property type="entry name" value="LONG-CHAIN-FATTY-ACID--COA LIGASE"/>
    <property type="match status" value="1"/>
</dbReference>
<dbReference type="SUPFAM" id="SSF56801">
    <property type="entry name" value="Acetyl-CoA synthetase-like"/>
    <property type="match status" value="1"/>
</dbReference>
<comment type="pathway">
    <text evidence="2">Lipid metabolism; fatty acid beta-oxidation.</text>
</comment>
<dbReference type="Gene3D" id="3.30.300.30">
    <property type="match status" value="1"/>
</dbReference>
<evidence type="ECO:0000259" key="8">
    <source>
        <dbReference type="Pfam" id="PF00501"/>
    </source>
</evidence>
<evidence type="ECO:0000256" key="5">
    <source>
        <dbReference type="ARBA" id="ARBA00026121"/>
    </source>
</evidence>
<dbReference type="Gene3D" id="3.40.50.12780">
    <property type="entry name" value="N-terminal domain of ligase-like"/>
    <property type="match status" value="1"/>
</dbReference>
<dbReference type="Pfam" id="PF13193">
    <property type="entry name" value="AMP-binding_C"/>
    <property type="match status" value="1"/>
</dbReference>
<comment type="caution">
    <text evidence="10">The sequence shown here is derived from an EMBL/GenBank/DDBJ whole genome shotgun (WGS) entry which is preliminary data.</text>
</comment>
<dbReference type="InterPro" id="IPR045851">
    <property type="entry name" value="AMP-bd_C_sf"/>
</dbReference>
<dbReference type="InterPro" id="IPR050237">
    <property type="entry name" value="ATP-dep_AMP-bd_enzyme"/>
</dbReference>
<evidence type="ECO:0000256" key="1">
    <source>
        <dbReference type="ARBA" id="ARBA00004170"/>
    </source>
</evidence>
<evidence type="ECO:0000313" key="10">
    <source>
        <dbReference type="EMBL" id="MFC4820154.1"/>
    </source>
</evidence>
<protein>
    <recommendedName>
        <fullName evidence="6">Long-chain-fatty-acid--CoA ligase</fullName>
        <ecNumber evidence="5">6.2.1.3</ecNumber>
    </recommendedName>
    <alternativeName>
        <fullName evidence="7">Long-chain acyl-CoA synthetase</fullName>
    </alternativeName>
</protein>
<evidence type="ECO:0000259" key="9">
    <source>
        <dbReference type="Pfam" id="PF13193"/>
    </source>
</evidence>
<evidence type="ECO:0000256" key="4">
    <source>
        <dbReference type="ARBA" id="ARBA00023136"/>
    </source>
</evidence>
<organism evidence="10 11">
    <name type="scientific">Dokdonella ginsengisoli</name>
    <dbReference type="NCBI Taxonomy" id="363846"/>
    <lineage>
        <taxon>Bacteria</taxon>
        <taxon>Pseudomonadati</taxon>
        <taxon>Pseudomonadota</taxon>
        <taxon>Gammaproteobacteria</taxon>
        <taxon>Lysobacterales</taxon>
        <taxon>Rhodanobacteraceae</taxon>
        <taxon>Dokdonella</taxon>
    </lineage>
</organism>
<feature type="domain" description="AMP-binding enzyme C-terminal" evidence="9">
    <location>
        <begin position="371"/>
        <end position="440"/>
    </location>
</feature>
<evidence type="ECO:0000256" key="3">
    <source>
        <dbReference type="ARBA" id="ARBA00022598"/>
    </source>
</evidence>
<evidence type="ECO:0000256" key="6">
    <source>
        <dbReference type="ARBA" id="ARBA00039545"/>
    </source>
</evidence>
<reference evidence="11" key="1">
    <citation type="journal article" date="2019" name="Int. J. Syst. Evol. Microbiol.">
        <title>The Global Catalogue of Microorganisms (GCM) 10K type strain sequencing project: providing services to taxonomists for standard genome sequencing and annotation.</title>
        <authorList>
            <consortium name="The Broad Institute Genomics Platform"/>
            <consortium name="The Broad Institute Genome Sequencing Center for Infectious Disease"/>
            <person name="Wu L."/>
            <person name="Ma J."/>
        </authorList>
    </citation>
    <scope>NUCLEOTIDE SEQUENCE [LARGE SCALE GENOMIC DNA]</scope>
    <source>
        <strain evidence="11">CCUG 30340</strain>
    </source>
</reference>
<comment type="subcellular location">
    <subcellularLocation>
        <location evidence="1">Membrane</location>
        <topology evidence="1">Peripheral membrane protein</topology>
    </subcellularLocation>
</comment>
<dbReference type="RefSeq" id="WP_380019985.1">
    <property type="nucleotide sequence ID" value="NZ_JBHSHD010000006.1"/>
</dbReference>
<dbReference type="Proteomes" id="UP001595886">
    <property type="component" value="Unassembled WGS sequence"/>
</dbReference>
<dbReference type="EMBL" id="JBHSHD010000006">
    <property type="protein sequence ID" value="MFC4820154.1"/>
    <property type="molecule type" value="Genomic_DNA"/>
</dbReference>
<evidence type="ECO:0000313" key="11">
    <source>
        <dbReference type="Proteomes" id="UP001595886"/>
    </source>
</evidence>
<dbReference type="PROSITE" id="PS00455">
    <property type="entry name" value="AMP_BINDING"/>
    <property type="match status" value="1"/>
</dbReference>
<evidence type="ECO:0000256" key="2">
    <source>
        <dbReference type="ARBA" id="ARBA00005005"/>
    </source>
</evidence>
<dbReference type="InterPro" id="IPR020845">
    <property type="entry name" value="AMP-binding_CS"/>
</dbReference>
<accession>A0ABV9QU91</accession>
<dbReference type="InterPro" id="IPR025110">
    <property type="entry name" value="AMP-bd_C"/>
</dbReference>
<evidence type="ECO:0000256" key="7">
    <source>
        <dbReference type="ARBA" id="ARBA00042773"/>
    </source>
</evidence>
<dbReference type="Pfam" id="PF00501">
    <property type="entry name" value="AMP-binding"/>
    <property type="match status" value="1"/>
</dbReference>
<gene>
    <name evidence="10" type="ORF">ACFO6Q_07455</name>
</gene>
<sequence length="454" mass="48139">MVAVIKHAGREPRVLSLLNFTKARRALAWRDGRPIDTAEFLADVAKVAALLPPARSAVNLCVDRYAFLVAFCAVLTRGQTNLLPPSRAPQAIEETLAANPGSYVLGECAPAAAMPRFVALPLLGGEATDAQPAIAAEQVAAIGYTSGSTGQPKPNPKRWASFRASTERNVAALGAAMRLGPDTVAHVVATVPPQHMYGIELSILLPLLGPFAVHGGQPLFPADVAAALADLPEPRLLVTTPVHLRALLADPVALPRLAAIASATAPLDAALAAAAEARYGAPVLEMFGSTETCVIAQRRTALETDWRLYDGLRLRPQPDGTLVEAPYFDQPVALQDLVELCPGGFRLCGRHADLIEIAGKRASLADLTRRLLALPGVRDAAVLQQETPDAIGVRRIAALVVAPERSEAELLEALRAEVDPAFLPRPLRKVDALPRNETGKLPRAALLAVLRDQS</sequence>
<keyword evidence="4" id="KW-0472">Membrane</keyword>
<proteinExistence type="predicted"/>